<dbReference type="Pfam" id="PF02581">
    <property type="entry name" value="TMP-TENI"/>
    <property type="match status" value="1"/>
</dbReference>
<name>A0A4R3MKR3_9HYPH</name>
<evidence type="ECO:0000313" key="5">
    <source>
        <dbReference type="Proteomes" id="UP000295678"/>
    </source>
</evidence>
<dbReference type="AlphaFoldDB" id="A0A4R3MKR3"/>
<gene>
    <name evidence="4" type="ORF">EDC22_101191</name>
</gene>
<dbReference type="EMBL" id="SMAK01000001">
    <property type="protein sequence ID" value="TCT13328.1"/>
    <property type="molecule type" value="Genomic_DNA"/>
</dbReference>
<dbReference type="GO" id="GO:0009228">
    <property type="term" value="P:thiamine biosynthetic process"/>
    <property type="evidence" value="ECO:0007669"/>
    <property type="project" value="UniProtKB-KW"/>
</dbReference>
<dbReference type="Gene3D" id="3.20.20.70">
    <property type="entry name" value="Aldolase class I"/>
    <property type="match status" value="1"/>
</dbReference>
<sequence length="211" mass="22680">MVDTRTRLFLVTPTDLLPAAFASVLSDALAGGDVAAVMLDLATQDPAVWRQAANVLCPIVQERGAAFLLRNQVDLARETGADGVHVTEGPEALERALRRLKPDMIVGAGDCITRHAAMVLGEKNPDYVFLGRLDPVEDIPASHTLVDWWAELFELPCVALAGDDWTQAAEAVEAGADFLALRDLVWSDPRGAADALRRAQALCTRAREVAA</sequence>
<dbReference type="InterPro" id="IPR013785">
    <property type="entry name" value="Aldolase_TIM"/>
</dbReference>
<keyword evidence="2" id="KW-0784">Thiamine biosynthesis</keyword>
<accession>A0A4R3MKR3</accession>
<dbReference type="PANTHER" id="PTHR20857">
    <property type="entry name" value="THIAMINE-PHOSPHATE PYROPHOSPHORYLASE"/>
    <property type="match status" value="1"/>
</dbReference>
<dbReference type="GO" id="GO:0005737">
    <property type="term" value="C:cytoplasm"/>
    <property type="evidence" value="ECO:0007669"/>
    <property type="project" value="TreeGrafter"/>
</dbReference>
<protein>
    <submittedName>
        <fullName evidence="4">Thiamine-phosphate diphosphorylase</fullName>
    </submittedName>
</protein>
<comment type="caution">
    <text evidence="4">The sequence shown here is derived from an EMBL/GenBank/DDBJ whole genome shotgun (WGS) entry which is preliminary data.</text>
</comment>
<dbReference type="CDD" id="cd00564">
    <property type="entry name" value="TMP_TenI"/>
    <property type="match status" value="1"/>
</dbReference>
<proteinExistence type="predicted"/>
<dbReference type="SUPFAM" id="SSF51391">
    <property type="entry name" value="Thiamin phosphate synthase"/>
    <property type="match status" value="1"/>
</dbReference>
<dbReference type="RefSeq" id="WP_165926737.1">
    <property type="nucleotide sequence ID" value="NZ_SMAK01000001.1"/>
</dbReference>
<evidence type="ECO:0000259" key="3">
    <source>
        <dbReference type="Pfam" id="PF02581"/>
    </source>
</evidence>
<dbReference type="InterPro" id="IPR036206">
    <property type="entry name" value="ThiamineP_synth_sf"/>
</dbReference>
<dbReference type="PANTHER" id="PTHR20857:SF23">
    <property type="entry name" value="THIAMINE BIOSYNTHETIC BIFUNCTIONAL ENZYME"/>
    <property type="match status" value="1"/>
</dbReference>
<evidence type="ECO:0000256" key="2">
    <source>
        <dbReference type="ARBA" id="ARBA00022977"/>
    </source>
</evidence>
<dbReference type="GO" id="GO:0004789">
    <property type="term" value="F:thiamine-phosphate diphosphorylase activity"/>
    <property type="evidence" value="ECO:0007669"/>
    <property type="project" value="TreeGrafter"/>
</dbReference>
<dbReference type="Proteomes" id="UP000295678">
    <property type="component" value="Unassembled WGS sequence"/>
</dbReference>
<reference evidence="4 5" key="1">
    <citation type="submission" date="2019-03" db="EMBL/GenBank/DDBJ databases">
        <title>Genomic Encyclopedia of Type Strains, Phase IV (KMG-IV): sequencing the most valuable type-strain genomes for metagenomic binning, comparative biology and taxonomic classification.</title>
        <authorList>
            <person name="Goeker M."/>
        </authorList>
    </citation>
    <scope>NUCLEOTIDE SEQUENCE [LARGE SCALE GENOMIC DNA]</scope>
    <source>
        <strain evidence="4 5">DSM 19345</strain>
    </source>
</reference>
<organism evidence="4 5">
    <name type="scientific">Tepidamorphus gemmatus</name>
    <dbReference type="NCBI Taxonomy" id="747076"/>
    <lineage>
        <taxon>Bacteria</taxon>
        <taxon>Pseudomonadati</taxon>
        <taxon>Pseudomonadota</taxon>
        <taxon>Alphaproteobacteria</taxon>
        <taxon>Hyphomicrobiales</taxon>
        <taxon>Tepidamorphaceae</taxon>
        <taxon>Tepidamorphus</taxon>
    </lineage>
</organism>
<evidence type="ECO:0000256" key="1">
    <source>
        <dbReference type="ARBA" id="ARBA00004948"/>
    </source>
</evidence>
<comment type="pathway">
    <text evidence="1">Cofactor biosynthesis; thiamine diphosphate biosynthesis.</text>
</comment>
<evidence type="ECO:0000313" key="4">
    <source>
        <dbReference type="EMBL" id="TCT13328.1"/>
    </source>
</evidence>
<keyword evidence="5" id="KW-1185">Reference proteome</keyword>
<feature type="domain" description="Thiamine phosphate synthase/TenI" evidence="3">
    <location>
        <begin position="8"/>
        <end position="181"/>
    </location>
</feature>
<dbReference type="InterPro" id="IPR022998">
    <property type="entry name" value="ThiamineP_synth_TenI"/>
</dbReference>